<comment type="caution">
    <text evidence="7">The sequence shown here is derived from an EMBL/GenBank/DDBJ whole genome shotgun (WGS) entry which is preliminary data.</text>
</comment>
<feature type="domain" description="PAC" evidence="4">
    <location>
        <begin position="425"/>
        <end position="477"/>
    </location>
</feature>
<dbReference type="AlphaFoldDB" id="A0A0J1H830"/>
<evidence type="ECO:0000313" key="7">
    <source>
        <dbReference type="EMBL" id="KLV07848.1"/>
    </source>
</evidence>
<dbReference type="PROSITE" id="PS50883">
    <property type="entry name" value="EAL"/>
    <property type="match status" value="1"/>
</dbReference>
<name>A0A0J1H830_9GAMM</name>
<dbReference type="Pfam" id="PF13426">
    <property type="entry name" value="PAS_9"/>
    <property type="match status" value="1"/>
</dbReference>
<dbReference type="CDD" id="cd01949">
    <property type="entry name" value="GGDEF"/>
    <property type="match status" value="1"/>
</dbReference>
<dbReference type="Gene3D" id="3.30.70.270">
    <property type="match status" value="1"/>
</dbReference>
<dbReference type="SUPFAM" id="SSF55073">
    <property type="entry name" value="Nucleotide cyclase"/>
    <property type="match status" value="1"/>
</dbReference>
<dbReference type="CDD" id="cd00130">
    <property type="entry name" value="PAS"/>
    <property type="match status" value="1"/>
</dbReference>
<dbReference type="InterPro" id="IPR000160">
    <property type="entry name" value="GGDEF_dom"/>
</dbReference>
<feature type="domain" description="EAL" evidence="5">
    <location>
        <begin position="776"/>
        <end position="1032"/>
    </location>
</feature>
<evidence type="ECO:0000259" key="5">
    <source>
        <dbReference type="PROSITE" id="PS50883"/>
    </source>
</evidence>
<dbReference type="PROSITE" id="PS50112">
    <property type="entry name" value="PAS"/>
    <property type="match status" value="1"/>
</dbReference>
<accession>A0A0J1H830</accession>
<dbReference type="PROSITE" id="PS50113">
    <property type="entry name" value="PAC"/>
    <property type="match status" value="1"/>
</dbReference>
<dbReference type="InterPro" id="IPR035919">
    <property type="entry name" value="EAL_sf"/>
</dbReference>
<dbReference type="InterPro" id="IPR052155">
    <property type="entry name" value="Biofilm_reg_signaling"/>
</dbReference>
<keyword evidence="2" id="KW-0472">Membrane</keyword>
<dbReference type="CDD" id="cd01948">
    <property type="entry name" value="EAL"/>
    <property type="match status" value="1"/>
</dbReference>
<dbReference type="Pfam" id="PF00990">
    <property type="entry name" value="GGDEF"/>
    <property type="match status" value="1"/>
</dbReference>
<dbReference type="STRING" id="1195763.ABT56_04390"/>
<sequence>MMPAAASLNDTLVIHSYHQGMRWTKAIQSGLESATKPYGIPLHVNYLDSKRYQSPDYLAELLDLYRTKLAREHYRYIVVVDDNALWLLNQLGDEVGETPVVLLGINDYSPDRHKNLKNVVGVLEQTDPSDNISLALSVMPDLERVYVIADNTVTGRALWKSMREFMSINFLDLAVSRVGTQSFERVFEQMAKLPPKSAIIYLSYYLDGSGQYMSSDDFLNRLTQTAAAPVYASYRYLLENGVAGGVMTSGFDKGQLAGQQLVKLVNGEITEFPAFVHNHGQAIFNYPVMKRWHLKASNIDMLVVNEPQSWLHRYQREIKVLAITLAVMGGVIMLLMMIIRRLRKGEQRLRQSRALFAGVFDQSFQYIGILDSEGLLVSANLTMQDLVGRSVLKYDQPLWQWYCWPVPASESLKDAFATAGIDQPVRLELEIQSQDDGTRVLDIVVKRLPADEAGEPQLLFEARDVTTRRQMEETLREREISYRLLYEQQPVMLLTVDRLSRIQSVNQFAADLLGYSKRELLGHKVTRFYDGDTPMPQQYITSTREGVGPRVWRRQLRYCCADGRRVWIRETIRQSQGRQHLLVVGEDITSTRELEEQLAYQARHDYLTDLYNRNHFEHALETALQESRDQQALHAMFYIDLDQFKVINDTAGHEAGDEALKQVAQLLKDLTPEEAVLARLGGDEFAVILHHSNLNDAIAFGRRILKTLEVAEFYWQSTRFSLGASIGLRMIDGTAGSSQQVHAQADTACYAAKDEGRNRLHLYRPDDEELRRRQREMEWVSLIRRALAEHRVVMYAQQIVPINPEAGRGHHYEILMRIYDDSGELVSPGVFMPAAERYNLAHRIDRYVVSEVFDWLVANPDAVEALDMCAINLSGQSMGDRDFVHFLMDKIRSSGLPTHKLCLEITETAAIGNMSEAIRLCTRLKALGCVISLDDFGSGLSSFGYLKRLPVDIIKIDGMFVRDINDDEMDLAMVKAINELAKTMGKQTVAEFVETPQILARLEALGVDYAQGYLFGQPQPLAELVAQLSNRAEVV</sequence>
<dbReference type="SUPFAM" id="SSF141868">
    <property type="entry name" value="EAL domain-like"/>
    <property type="match status" value="1"/>
</dbReference>
<dbReference type="NCBIfam" id="TIGR00229">
    <property type="entry name" value="sensory_box"/>
    <property type="match status" value="1"/>
</dbReference>
<proteinExistence type="predicted"/>
<dbReference type="PANTHER" id="PTHR44757">
    <property type="entry name" value="DIGUANYLATE CYCLASE DGCP"/>
    <property type="match status" value="1"/>
</dbReference>
<feature type="transmembrane region" description="Helical" evidence="2">
    <location>
        <begin position="320"/>
        <end position="339"/>
    </location>
</feature>
<keyword evidence="2" id="KW-1133">Transmembrane helix</keyword>
<gene>
    <name evidence="7" type="ORF">ABT56_04390</name>
</gene>
<dbReference type="EMBL" id="LDOT01000004">
    <property type="protein sequence ID" value="KLV07848.1"/>
    <property type="molecule type" value="Genomic_DNA"/>
</dbReference>
<evidence type="ECO:0000259" key="3">
    <source>
        <dbReference type="PROSITE" id="PS50112"/>
    </source>
</evidence>
<comment type="cofactor">
    <cofactor evidence="1">
        <name>Mg(2+)</name>
        <dbReference type="ChEBI" id="CHEBI:18420"/>
    </cofactor>
</comment>
<dbReference type="Pfam" id="PF00563">
    <property type="entry name" value="EAL"/>
    <property type="match status" value="1"/>
</dbReference>
<dbReference type="InterPro" id="IPR035965">
    <property type="entry name" value="PAS-like_dom_sf"/>
</dbReference>
<reference evidence="7 8" key="1">
    <citation type="submission" date="2015-05" db="EMBL/GenBank/DDBJ databases">
        <title>Photobacterium galathea sp. nov.</title>
        <authorList>
            <person name="Machado H."/>
            <person name="Gram L."/>
        </authorList>
    </citation>
    <scope>NUCLEOTIDE SEQUENCE [LARGE SCALE GENOMIC DNA]</scope>
    <source>
        <strain evidence="7 8">CGMCC 1.12159</strain>
    </source>
</reference>
<dbReference type="InterPro" id="IPR001633">
    <property type="entry name" value="EAL_dom"/>
</dbReference>
<dbReference type="PANTHER" id="PTHR44757:SF4">
    <property type="entry name" value="DIGUANYLATE CYCLASE DGCE-RELATED"/>
    <property type="match status" value="1"/>
</dbReference>
<dbReference type="GO" id="GO:0003824">
    <property type="term" value="F:catalytic activity"/>
    <property type="evidence" value="ECO:0007669"/>
    <property type="project" value="UniProtKB-ARBA"/>
</dbReference>
<dbReference type="PROSITE" id="PS50887">
    <property type="entry name" value="GGDEF"/>
    <property type="match status" value="1"/>
</dbReference>
<keyword evidence="8" id="KW-1185">Reference proteome</keyword>
<dbReference type="InterPro" id="IPR043128">
    <property type="entry name" value="Rev_trsase/Diguanyl_cyclase"/>
</dbReference>
<dbReference type="Gene3D" id="3.40.50.2300">
    <property type="match status" value="2"/>
</dbReference>
<dbReference type="Proteomes" id="UP000036097">
    <property type="component" value="Unassembled WGS sequence"/>
</dbReference>
<keyword evidence="2" id="KW-0812">Transmembrane</keyword>
<evidence type="ECO:0000313" key="8">
    <source>
        <dbReference type="Proteomes" id="UP000036097"/>
    </source>
</evidence>
<dbReference type="PATRIC" id="fig|1195763.3.peg.937"/>
<dbReference type="Gene3D" id="3.30.450.20">
    <property type="entry name" value="PAS domain"/>
    <property type="match status" value="2"/>
</dbReference>
<evidence type="ECO:0000256" key="1">
    <source>
        <dbReference type="ARBA" id="ARBA00001946"/>
    </source>
</evidence>
<evidence type="ECO:0000259" key="4">
    <source>
        <dbReference type="PROSITE" id="PS50113"/>
    </source>
</evidence>
<dbReference type="InterPro" id="IPR000700">
    <property type="entry name" value="PAS-assoc_C"/>
</dbReference>
<dbReference type="SMART" id="SM00091">
    <property type="entry name" value="PAS"/>
    <property type="match status" value="2"/>
</dbReference>
<dbReference type="InterPro" id="IPR000014">
    <property type="entry name" value="PAS"/>
</dbReference>
<dbReference type="SUPFAM" id="SSF55785">
    <property type="entry name" value="PYP-like sensor domain (PAS domain)"/>
    <property type="match status" value="2"/>
</dbReference>
<feature type="domain" description="PAS" evidence="3">
    <location>
        <begin position="478"/>
        <end position="522"/>
    </location>
</feature>
<dbReference type="InterPro" id="IPR029787">
    <property type="entry name" value="Nucleotide_cyclase"/>
</dbReference>
<dbReference type="NCBIfam" id="TIGR00254">
    <property type="entry name" value="GGDEF"/>
    <property type="match status" value="1"/>
</dbReference>
<dbReference type="SMART" id="SM00052">
    <property type="entry name" value="EAL"/>
    <property type="match status" value="1"/>
</dbReference>
<evidence type="ECO:0000259" key="6">
    <source>
        <dbReference type="PROSITE" id="PS50887"/>
    </source>
</evidence>
<dbReference type="Gene3D" id="3.20.20.450">
    <property type="entry name" value="EAL domain"/>
    <property type="match status" value="1"/>
</dbReference>
<dbReference type="SMART" id="SM00267">
    <property type="entry name" value="GGDEF"/>
    <property type="match status" value="1"/>
</dbReference>
<dbReference type="FunFam" id="3.30.70.270:FF:000001">
    <property type="entry name" value="Diguanylate cyclase domain protein"/>
    <property type="match status" value="1"/>
</dbReference>
<evidence type="ECO:0000256" key="2">
    <source>
        <dbReference type="SAM" id="Phobius"/>
    </source>
</evidence>
<protein>
    <submittedName>
        <fullName evidence="7">Diguanylate phosphodiesterase</fullName>
    </submittedName>
</protein>
<feature type="domain" description="GGDEF" evidence="6">
    <location>
        <begin position="632"/>
        <end position="765"/>
    </location>
</feature>
<organism evidence="7 8">
    <name type="scientific">Photobacterium aquae</name>
    <dbReference type="NCBI Taxonomy" id="1195763"/>
    <lineage>
        <taxon>Bacteria</taxon>
        <taxon>Pseudomonadati</taxon>
        <taxon>Pseudomonadota</taxon>
        <taxon>Gammaproteobacteria</taxon>
        <taxon>Vibrionales</taxon>
        <taxon>Vibrionaceae</taxon>
        <taxon>Photobacterium</taxon>
    </lineage>
</organism>